<sequence length="79" mass="8435">MSAVATPTSQPIVDFQLYLESPRSPVSFTDQRLNTDAVLHFIDATSKAVHAKCAAAVEAVDATGKEVWQVSVPAGTFSR</sequence>
<organism evidence="1 2">
    <name type="scientific">Pisolithus tinctorius Marx 270</name>
    <dbReference type="NCBI Taxonomy" id="870435"/>
    <lineage>
        <taxon>Eukaryota</taxon>
        <taxon>Fungi</taxon>
        <taxon>Dikarya</taxon>
        <taxon>Basidiomycota</taxon>
        <taxon>Agaricomycotina</taxon>
        <taxon>Agaricomycetes</taxon>
        <taxon>Agaricomycetidae</taxon>
        <taxon>Boletales</taxon>
        <taxon>Sclerodermatineae</taxon>
        <taxon>Pisolithaceae</taxon>
        <taxon>Pisolithus</taxon>
    </lineage>
</organism>
<proteinExistence type="predicted"/>
<evidence type="ECO:0000313" key="1">
    <source>
        <dbReference type="EMBL" id="KIO06026.1"/>
    </source>
</evidence>
<reference evidence="1 2" key="1">
    <citation type="submission" date="2014-04" db="EMBL/GenBank/DDBJ databases">
        <authorList>
            <consortium name="DOE Joint Genome Institute"/>
            <person name="Kuo A."/>
            <person name="Kohler A."/>
            <person name="Costa M.D."/>
            <person name="Nagy L.G."/>
            <person name="Floudas D."/>
            <person name="Copeland A."/>
            <person name="Barry K.W."/>
            <person name="Cichocki N."/>
            <person name="Veneault-Fourrey C."/>
            <person name="LaButti K."/>
            <person name="Lindquist E.A."/>
            <person name="Lipzen A."/>
            <person name="Lundell T."/>
            <person name="Morin E."/>
            <person name="Murat C."/>
            <person name="Sun H."/>
            <person name="Tunlid A."/>
            <person name="Henrissat B."/>
            <person name="Grigoriev I.V."/>
            <person name="Hibbett D.S."/>
            <person name="Martin F."/>
            <person name="Nordberg H.P."/>
            <person name="Cantor M.N."/>
            <person name="Hua S.X."/>
        </authorList>
    </citation>
    <scope>NUCLEOTIDE SEQUENCE [LARGE SCALE GENOMIC DNA]</scope>
    <source>
        <strain evidence="1 2">Marx 270</strain>
    </source>
</reference>
<dbReference type="HOGENOM" id="CLU_2606965_0_0_1"/>
<protein>
    <submittedName>
        <fullName evidence="1">Uncharacterized protein</fullName>
    </submittedName>
</protein>
<evidence type="ECO:0000313" key="2">
    <source>
        <dbReference type="Proteomes" id="UP000054217"/>
    </source>
</evidence>
<dbReference type="AlphaFoldDB" id="A0A0C3PD66"/>
<keyword evidence="2" id="KW-1185">Reference proteome</keyword>
<dbReference type="Proteomes" id="UP000054217">
    <property type="component" value="Unassembled WGS sequence"/>
</dbReference>
<accession>A0A0C3PD66</accession>
<reference evidence="2" key="2">
    <citation type="submission" date="2015-01" db="EMBL/GenBank/DDBJ databases">
        <title>Evolutionary Origins and Diversification of the Mycorrhizal Mutualists.</title>
        <authorList>
            <consortium name="DOE Joint Genome Institute"/>
            <consortium name="Mycorrhizal Genomics Consortium"/>
            <person name="Kohler A."/>
            <person name="Kuo A."/>
            <person name="Nagy L.G."/>
            <person name="Floudas D."/>
            <person name="Copeland A."/>
            <person name="Barry K.W."/>
            <person name="Cichocki N."/>
            <person name="Veneault-Fourrey C."/>
            <person name="LaButti K."/>
            <person name="Lindquist E.A."/>
            <person name="Lipzen A."/>
            <person name="Lundell T."/>
            <person name="Morin E."/>
            <person name="Murat C."/>
            <person name="Riley R."/>
            <person name="Ohm R."/>
            <person name="Sun H."/>
            <person name="Tunlid A."/>
            <person name="Henrissat B."/>
            <person name="Grigoriev I.V."/>
            <person name="Hibbett D.S."/>
            <person name="Martin F."/>
        </authorList>
    </citation>
    <scope>NUCLEOTIDE SEQUENCE [LARGE SCALE GENOMIC DNA]</scope>
    <source>
        <strain evidence="2">Marx 270</strain>
    </source>
</reference>
<dbReference type="InParanoid" id="A0A0C3PD66"/>
<gene>
    <name evidence="1" type="ORF">M404DRAFT_999254</name>
</gene>
<name>A0A0C3PD66_PISTI</name>
<dbReference type="EMBL" id="KN831964">
    <property type="protein sequence ID" value="KIO06026.1"/>
    <property type="molecule type" value="Genomic_DNA"/>
</dbReference>